<comment type="caution">
    <text evidence="2">The sequence shown here is derived from an EMBL/GenBank/DDBJ whole genome shotgun (WGS) entry which is preliminary data.</text>
</comment>
<organism evidence="2 3">
    <name type="scientific">Kitasatospora phosalacinea</name>
    <dbReference type="NCBI Taxonomy" id="2065"/>
    <lineage>
        <taxon>Bacteria</taxon>
        <taxon>Bacillati</taxon>
        <taxon>Actinomycetota</taxon>
        <taxon>Actinomycetes</taxon>
        <taxon>Kitasatosporales</taxon>
        <taxon>Streptomycetaceae</taxon>
        <taxon>Kitasatospora</taxon>
    </lineage>
</organism>
<dbReference type="Proteomes" id="UP001599542">
    <property type="component" value="Unassembled WGS sequence"/>
</dbReference>
<dbReference type="RefSeq" id="WP_380331367.1">
    <property type="nucleotide sequence ID" value="NZ_JBHYPW010000079.1"/>
</dbReference>
<dbReference type="InterPro" id="IPR051797">
    <property type="entry name" value="TrmB-like"/>
</dbReference>
<evidence type="ECO:0000313" key="3">
    <source>
        <dbReference type="Proteomes" id="UP001599542"/>
    </source>
</evidence>
<sequence>MNTVPSDSERALYREVLAQGGRVMLSEAMQQDPDATLRLIEIGLLVRHAPDESLTAVNPRTVTDRLSADLRSAATRKLVQAEHAAAQLEDLAHAYDSAPHRADRRSEVQHVLTHQQIRHRIMQIEAEMREETLAAQPGGARPTRFMRQALVRDRHFLAAGVSLRTLYQPGALAHRPTVSYAASATRAGESIRVLDEPFRKMLIFDRRTAIVPAAADNTSAAFVEDPAVITTLVTLFERDWARSTVVDWHALAGRPRESGVPPELTDLLAAGLTQKAIASRLSLSERTVAAHLARLREHHGAETLFQLGWLMHGGAR</sequence>
<proteinExistence type="predicted"/>
<keyword evidence="3" id="KW-1185">Reference proteome</keyword>
<protein>
    <submittedName>
        <fullName evidence="2">LuxR C-terminal-related transcriptional regulator</fullName>
    </submittedName>
</protein>
<feature type="domain" description="HTH luxR-type" evidence="1">
    <location>
        <begin position="261"/>
        <end position="311"/>
    </location>
</feature>
<dbReference type="SUPFAM" id="SSF46894">
    <property type="entry name" value="C-terminal effector domain of the bipartite response regulators"/>
    <property type="match status" value="1"/>
</dbReference>
<dbReference type="InterPro" id="IPR036388">
    <property type="entry name" value="WH-like_DNA-bd_sf"/>
</dbReference>
<gene>
    <name evidence="2" type="ORF">ACFW6T_32960</name>
</gene>
<dbReference type="InterPro" id="IPR016032">
    <property type="entry name" value="Sig_transdc_resp-reg_C-effctor"/>
</dbReference>
<dbReference type="Gene3D" id="1.10.10.10">
    <property type="entry name" value="Winged helix-like DNA-binding domain superfamily/Winged helix DNA-binding domain"/>
    <property type="match status" value="1"/>
</dbReference>
<evidence type="ECO:0000259" key="1">
    <source>
        <dbReference type="SMART" id="SM00421"/>
    </source>
</evidence>
<dbReference type="Pfam" id="PF00196">
    <property type="entry name" value="GerE"/>
    <property type="match status" value="1"/>
</dbReference>
<dbReference type="SMART" id="SM00421">
    <property type="entry name" value="HTH_LUXR"/>
    <property type="match status" value="1"/>
</dbReference>
<dbReference type="InterPro" id="IPR000792">
    <property type="entry name" value="Tscrpt_reg_LuxR_C"/>
</dbReference>
<dbReference type="PANTHER" id="PTHR34293:SF1">
    <property type="entry name" value="HTH-TYPE TRANSCRIPTIONAL REGULATOR TRMBL2"/>
    <property type="match status" value="1"/>
</dbReference>
<dbReference type="PANTHER" id="PTHR34293">
    <property type="entry name" value="HTH-TYPE TRANSCRIPTIONAL REGULATOR TRMBL2"/>
    <property type="match status" value="1"/>
</dbReference>
<dbReference type="EMBL" id="JBHYPX010000104">
    <property type="protein sequence ID" value="MFE1356784.1"/>
    <property type="molecule type" value="Genomic_DNA"/>
</dbReference>
<reference evidence="2 3" key="1">
    <citation type="submission" date="2024-09" db="EMBL/GenBank/DDBJ databases">
        <title>The Natural Products Discovery Center: Release of the First 8490 Sequenced Strains for Exploring Actinobacteria Biosynthetic Diversity.</title>
        <authorList>
            <person name="Kalkreuter E."/>
            <person name="Kautsar S.A."/>
            <person name="Yang D."/>
            <person name="Bader C.D."/>
            <person name="Teijaro C.N."/>
            <person name="Fluegel L."/>
            <person name="Davis C.M."/>
            <person name="Simpson J.R."/>
            <person name="Lauterbach L."/>
            <person name="Steele A.D."/>
            <person name="Gui C."/>
            <person name="Meng S."/>
            <person name="Li G."/>
            <person name="Viehrig K."/>
            <person name="Ye F."/>
            <person name="Su P."/>
            <person name="Kiefer A.F."/>
            <person name="Nichols A."/>
            <person name="Cepeda A.J."/>
            <person name="Yan W."/>
            <person name="Fan B."/>
            <person name="Jiang Y."/>
            <person name="Adhikari A."/>
            <person name="Zheng C.-J."/>
            <person name="Schuster L."/>
            <person name="Cowan T.M."/>
            <person name="Smanski M.J."/>
            <person name="Chevrette M.G."/>
            <person name="De Carvalho L.P.S."/>
            <person name="Shen B."/>
        </authorList>
    </citation>
    <scope>NUCLEOTIDE SEQUENCE [LARGE SCALE GENOMIC DNA]</scope>
    <source>
        <strain evidence="2 3">NPDC058753</strain>
    </source>
</reference>
<name>A0ABW6GW28_9ACTN</name>
<accession>A0ABW6GW28</accession>
<evidence type="ECO:0000313" key="2">
    <source>
        <dbReference type="EMBL" id="MFE1356784.1"/>
    </source>
</evidence>